<dbReference type="CTD" id="20212594"/>
<accession>T1FUU8</accession>
<dbReference type="EMBL" id="AMQM01006390">
    <property type="status" value="NOT_ANNOTATED_CDS"/>
    <property type="molecule type" value="Genomic_DNA"/>
</dbReference>
<organism evidence="4 5">
    <name type="scientific">Helobdella robusta</name>
    <name type="common">Californian leech</name>
    <dbReference type="NCBI Taxonomy" id="6412"/>
    <lineage>
        <taxon>Eukaryota</taxon>
        <taxon>Metazoa</taxon>
        <taxon>Spiralia</taxon>
        <taxon>Lophotrochozoa</taxon>
        <taxon>Annelida</taxon>
        <taxon>Clitellata</taxon>
        <taxon>Hirudinea</taxon>
        <taxon>Rhynchobdellida</taxon>
        <taxon>Glossiphoniidae</taxon>
        <taxon>Helobdella</taxon>
    </lineage>
</organism>
<feature type="transmembrane region" description="Helical" evidence="2">
    <location>
        <begin position="28"/>
        <end position="55"/>
    </location>
</feature>
<reference evidence="5" key="1">
    <citation type="submission" date="2012-12" db="EMBL/GenBank/DDBJ databases">
        <authorList>
            <person name="Hellsten U."/>
            <person name="Grimwood J."/>
            <person name="Chapman J.A."/>
            <person name="Shapiro H."/>
            <person name="Aerts A."/>
            <person name="Otillar R.P."/>
            <person name="Terry A.Y."/>
            <person name="Boore J.L."/>
            <person name="Simakov O."/>
            <person name="Marletaz F."/>
            <person name="Cho S.-J."/>
            <person name="Edsinger-Gonzales E."/>
            <person name="Havlak P."/>
            <person name="Kuo D.-H."/>
            <person name="Larsson T."/>
            <person name="Lv J."/>
            <person name="Arendt D."/>
            <person name="Savage R."/>
            <person name="Osoegawa K."/>
            <person name="de Jong P."/>
            <person name="Lindberg D.R."/>
            <person name="Seaver E.C."/>
            <person name="Weisblat D.A."/>
            <person name="Putnam N.H."/>
            <person name="Grigoriev I.V."/>
            <person name="Rokhsar D.S."/>
        </authorList>
    </citation>
    <scope>NUCLEOTIDE SEQUENCE</scope>
</reference>
<protein>
    <submittedName>
        <fullName evidence="3 4">Uncharacterized protein</fullName>
    </submittedName>
</protein>
<evidence type="ECO:0000256" key="1">
    <source>
        <dbReference type="SAM" id="MobiDB-lite"/>
    </source>
</evidence>
<gene>
    <name evidence="4" type="primary">20212594</name>
    <name evidence="3" type="ORF">HELRODRAFT_193298</name>
</gene>
<evidence type="ECO:0000313" key="3">
    <source>
        <dbReference type="EMBL" id="ESN97199.1"/>
    </source>
</evidence>
<feature type="compositionally biased region" description="Basic and acidic residues" evidence="1">
    <location>
        <begin position="154"/>
        <end position="190"/>
    </location>
</feature>
<feature type="compositionally biased region" description="Basic and acidic residues" evidence="1">
    <location>
        <begin position="281"/>
        <end position="290"/>
    </location>
</feature>
<dbReference type="EMBL" id="KB097417">
    <property type="protein sequence ID" value="ESN97199.1"/>
    <property type="molecule type" value="Genomic_DNA"/>
</dbReference>
<keyword evidence="2" id="KW-0472">Membrane</keyword>
<keyword evidence="2" id="KW-1133">Transmembrane helix</keyword>
<dbReference type="KEGG" id="hro:HELRODRAFT_193298"/>
<evidence type="ECO:0000256" key="2">
    <source>
        <dbReference type="SAM" id="Phobius"/>
    </source>
</evidence>
<dbReference type="HOGENOM" id="CLU_961631_0_0_1"/>
<dbReference type="RefSeq" id="XP_009024694.1">
    <property type="nucleotide sequence ID" value="XM_009026446.1"/>
</dbReference>
<reference evidence="3 5" key="2">
    <citation type="journal article" date="2013" name="Nature">
        <title>Insights into bilaterian evolution from three spiralian genomes.</title>
        <authorList>
            <person name="Simakov O."/>
            <person name="Marletaz F."/>
            <person name="Cho S.J."/>
            <person name="Edsinger-Gonzales E."/>
            <person name="Havlak P."/>
            <person name="Hellsten U."/>
            <person name="Kuo D.H."/>
            <person name="Larsson T."/>
            <person name="Lv J."/>
            <person name="Arendt D."/>
            <person name="Savage R."/>
            <person name="Osoegawa K."/>
            <person name="de Jong P."/>
            <person name="Grimwood J."/>
            <person name="Chapman J.A."/>
            <person name="Shapiro H."/>
            <person name="Aerts A."/>
            <person name="Otillar R.P."/>
            <person name="Terry A.Y."/>
            <person name="Boore J.L."/>
            <person name="Grigoriev I.V."/>
            <person name="Lindberg D.R."/>
            <person name="Seaver E.C."/>
            <person name="Weisblat D.A."/>
            <person name="Putnam N.H."/>
            <person name="Rokhsar D.S."/>
        </authorList>
    </citation>
    <scope>NUCLEOTIDE SEQUENCE</scope>
</reference>
<reference evidence="4" key="3">
    <citation type="submission" date="2015-06" db="UniProtKB">
        <authorList>
            <consortium name="EnsemblMetazoa"/>
        </authorList>
    </citation>
    <scope>IDENTIFICATION</scope>
</reference>
<keyword evidence="5" id="KW-1185">Reference proteome</keyword>
<evidence type="ECO:0000313" key="5">
    <source>
        <dbReference type="Proteomes" id="UP000015101"/>
    </source>
</evidence>
<dbReference type="EnsemblMetazoa" id="HelroT193298">
    <property type="protein sequence ID" value="HelroP193298"/>
    <property type="gene ID" value="HelroG193298"/>
</dbReference>
<dbReference type="GeneID" id="20212594"/>
<dbReference type="AlphaFoldDB" id="T1FUU8"/>
<dbReference type="Proteomes" id="UP000015101">
    <property type="component" value="Unassembled WGS sequence"/>
</dbReference>
<sequence>MCAVRHHRAKNNNLEGGMPKSRDFSVPLAIGIAFSCILIVFAVFVVSYVFVSILIDSEVLSAKSSLATTETAAVAEATTTTLTATTTTTTATASTATTAATAATTASTTTAYDPETTPIFAFNPQQIPSRKVNSPKMKEYQKGKKPVGNSLKSGNDEIRANDDPNGSRRNHNDRFDFRKDDSRHATYKDVGRQKNIVHDLVRNKIITPPASHYDEKLKKDDLQEEKPKNVGAPIQEKNIRHEGNSMARQNIVHQLNGSKTINVPDTHYKNGPKPWAKQRGKREIKERQTT</sequence>
<proteinExistence type="predicted"/>
<feature type="region of interest" description="Disordered" evidence="1">
    <location>
        <begin position="128"/>
        <end position="190"/>
    </location>
</feature>
<name>T1FUU8_HELRO</name>
<dbReference type="InParanoid" id="T1FUU8"/>
<evidence type="ECO:0000313" key="4">
    <source>
        <dbReference type="EnsemblMetazoa" id="HelroP193298"/>
    </source>
</evidence>
<keyword evidence="2" id="KW-0812">Transmembrane</keyword>
<feature type="region of interest" description="Disordered" evidence="1">
    <location>
        <begin position="257"/>
        <end position="290"/>
    </location>
</feature>